<dbReference type="RefSeq" id="WP_158869292.1">
    <property type="nucleotide sequence ID" value="NZ_CP046401.1"/>
</dbReference>
<proteinExistence type="inferred from homology"/>
<evidence type="ECO:0000259" key="6">
    <source>
        <dbReference type="Pfam" id="PF07980"/>
    </source>
</evidence>
<dbReference type="EMBL" id="CP046401">
    <property type="protein sequence ID" value="QGY46153.1"/>
    <property type="molecule type" value="Genomic_DNA"/>
</dbReference>
<dbReference type="Proteomes" id="UP000428260">
    <property type="component" value="Chromosome"/>
</dbReference>
<sequence>MESKIYIFKYLLIGYILCLMFSCEDSLDFYPTDSVDDNVFWEQENDAILAVNAIYRDLDDFNMVVTLDGITDIGYIRNSYNDWYQLSMGSHDALDSDVISVWTRYYQGIRRCNVLLSNIGNIKDIDEDLFDRIRAEAIVLRSYFYINLTSLWGDVPLTLETLNIDDHISETSKEEIIATIIDDLDMVVDSNWLPLEYDSENIGRITKGAALGLKARLCLRNEKWSEAAKAAKAVMDLDIYSLLPDYGDLFKYAGENSSEIILSRQYAKESNVHYAFDTGPVSIGGISLAEPTRKLFEMYEYNGEKDEDNPYANIDPRWTYTAYYPGSLVSQSLVFNSYPYEENQSSDKVNSQDDATSHGWNIRKYIDYDSDNDSPSQGSIDAILLRYADILLMYAEAKIEMNDIDETVYNAINEIRNRVGMPSITTGKSKDELNKIIKNERCVELAFEGLRIFDLYRWKEGEKKAGLVEGFQYIDEDTGENKIWNLGVTRQFDPDRDYLWPIPQDEIDLNNNITQNPNY</sequence>
<protein>
    <submittedName>
        <fullName evidence="8">RagB/SusD family nutrient uptake outer membrane protein</fullName>
    </submittedName>
</protein>
<keyword evidence="5" id="KW-0998">Cell outer membrane</keyword>
<organism evidence="8 9">
    <name type="scientific">Maribellus comscasis</name>
    <dbReference type="NCBI Taxonomy" id="2681766"/>
    <lineage>
        <taxon>Bacteria</taxon>
        <taxon>Pseudomonadati</taxon>
        <taxon>Bacteroidota</taxon>
        <taxon>Bacteroidia</taxon>
        <taxon>Marinilabiliales</taxon>
        <taxon>Prolixibacteraceae</taxon>
        <taxon>Maribellus</taxon>
    </lineage>
</organism>
<evidence type="ECO:0000256" key="5">
    <source>
        <dbReference type="ARBA" id="ARBA00023237"/>
    </source>
</evidence>
<accession>A0A6I6K3I6</accession>
<evidence type="ECO:0000256" key="1">
    <source>
        <dbReference type="ARBA" id="ARBA00004442"/>
    </source>
</evidence>
<evidence type="ECO:0000256" key="4">
    <source>
        <dbReference type="ARBA" id="ARBA00023136"/>
    </source>
</evidence>
<dbReference type="InterPro" id="IPR011990">
    <property type="entry name" value="TPR-like_helical_dom_sf"/>
</dbReference>
<dbReference type="InterPro" id="IPR033985">
    <property type="entry name" value="SusD-like_N"/>
</dbReference>
<dbReference type="Gene3D" id="1.25.40.390">
    <property type="match status" value="1"/>
</dbReference>
<dbReference type="SUPFAM" id="SSF48452">
    <property type="entry name" value="TPR-like"/>
    <property type="match status" value="1"/>
</dbReference>
<dbReference type="PROSITE" id="PS51257">
    <property type="entry name" value="PROKAR_LIPOPROTEIN"/>
    <property type="match status" value="1"/>
</dbReference>
<evidence type="ECO:0000256" key="3">
    <source>
        <dbReference type="ARBA" id="ARBA00022729"/>
    </source>
</evidence>
<evidence type="ECO:0000256" key="2">
    <source>
        <dbReference type="ARBA" id="ARBA00006275"/>
    </source>
</evidence>
<dbReference type="AlphaFoldDB" id="A0A6I6K3I6"/>
<evidence type="ECO:0000259" key="7">
    <source>
        <dbReference type="Pfam" id="PF14322"/>
    </source>
</evidence>
<comment type="subcellular location">
    <subcellularLocation>
        <location evidence="1">Cell outer membrane</location>
    </subcellularLocation>
</comment>
<evidence type="ECO:0000313" key="8">
    <source>
        <dbReference type="EMBL" id="QGY46153.1"/>
    </source>
</evidence>
<feature type="domain" description="SusD-like N-terminal" evidence="7">
    <location>
        <begin position="78"/>
        <end position="219"/>
    </location>
</feature>
<dbReference type="GO" id="GO:0009279">
    <property type="term" value="C:cell outer membrane"/>
    <property type="evidence" value="ECO:0007669"/>
    <property type="project" value="UniProtKB-SubCell"/>
</dbReference>
<gene>
    <name evidence="8" type="ORF">GM418_21530</name>
</gene>
<feature type="domain" description="RagB/SusD" evidence="6">
    <location>
        <begin position="274"/>
        <end position="519"/>
    </location>
</feature>
<dbReference type="Pfam" id="PF14322">
    <property type="entry name" value="SusD-like_3"/>
    <property type="match status" value="1"/>
</dbReference>
<keyword evidence="9" id="KW-1185">Reference proteome</keyword>
<dbReference type="Pfam" id="PF07980">
    <property type="entry name" value="SusD_RagB"/>
    <property type="match status" value="1"/>
</dbReference>
<keyword evidence="4" id="KW-0472">Membrane</keyword>
<reference evidence="8 9" key="1">
    <citation type="submission" date="2019-11" db="EMBL/GenBank/DDBJ databases">
        <authorList>
            <person name="Zheng R.K."/>
            <person name="Sun C.M."/>
        </authorList>
    </citation>
    <scope>NUCLEOTIDE SEQUENCE [LARGE SCALE GENOMIC DNA]</scope>
    <source>
        <strain evidence="8 9">WC007</strain>
    </source>
</reference>
<dbReference type="CDD" id="cd08977">
    <property type="entry name" value="SusD"/>
    <property type="match status" value="1"/>
</dbReference>
<comment type="similarity">
    <text evidence="2">Belongs to the SusD family.</text>
</comment>
<name>A0A6I6K3I6_9BACT</name>
<keyword evidence="3" id="KW-0732">Signal</keyword>
<dbReference type="InterPro" id="IPR012944">
    <property type="entry name" value="SusD_RagB_dom"/>
</dbReference>
<dbReference type="KEGG" id="mcos:GM418_21530"/>
<evidence type="ECO:0000313" key="9">
    <source>
        <dbReference type="Proteomes" id="UP000428260"/>
    </source>
</evidence>